<keyword evidence="1" id="KW-0472">Membrane</keyword>
<proteinExistence type="predicted"/>
<protein>
    <submittedName>
        <fullName evidence="2">Uncharacterized protein</fullName>
    </submittedName>
</protein>
<accession>A0A420TW40</accession>
<evidence type="ECO:0000256" key="1">
    <source>
        <dbReference type="SAM" id="Phobius"/>
    </source>
</evidence>
<name>A0A420TW40_GIBIN</name>
<dbReference type="AlphaFoldDB" id="A0A420TW40"/>
<gene>
    <name evidence="2" type="ORF">BFJ72_g3139</name>
</gene>
<organism evidence="2 3">
    <name type="scientific">Gibberella intermedia</name>
    <name type="common">Bulb rot disease fungus</name>
    <name type="synonym">Fusarium proliferatum</name>
    <dbReference type="NCBI Taxonomy" id="948311"/>
    <lineage>
        <taxon>Eukaryota</taxon>
        <taxon>Fungi</taxon>
        <taxon>Dikarya</taxon>
        <taxon>Ascomycota</taxon>
        <taxon>Pezizomycotina</taxon>
        <taxon>Sordariomycetes</taxon>
        <taxon>Hypocreomycetidae</taxon>
        <taxon>Hypocreales</taxon>
        <taxon>Nectriaceae</taxon>
        <taxon>Fusarium</taxon>
        <taxon>Fusarium fujikuroi species complex</taxon>
    </lineage>
</organism>
<evidence type="ECO:0000313" key="2">
    <source>
        <dbReference type="EMBL" id="RKL45594.1"/>
    </source>
</evidence>
<keyword evidence="1" id="KW-0812">Transmembrane</keyword>
<dbReference type="EMBL" id="MRDB01000008">
    <property type="protein sequence ID" value="RKL45594.1"/>
    <property type="molecule type" value="Genomic_DNA"/>
</dbReference>
<evidence type="ECO:0000313" key="3">
    <source>
        <dbReference type="Proteomes" id="UP000283569"/>
    </source>
</evidence>
<feature type="transmembrane region" description="Helical" evidence="1">
    <location>
        <begin position="84"/>
        <end position="110"/>
    </location>
</feature>
<comment type="caution">
    <text evidence="2">The sequence shown here is derived from an EMBL/GenBank/DDBJ whole genome shotgun (WGS) entry which is preliminary data.</text>
</comment>
<sequence length="731" mass="80859">MAEYQAQRTESTRYYLPYNLCYLSPPVLTFHRGGQNDSIEAQDPNPAEAQCSSRQSLLDPDLAPKNSAEQAYPSRRRFTLWQSIGLLSFLSLVLGTTLTLASCGILIYLWRGADLAHDRNEPQFWKTIVTTGWAARVATICSAIIRTSIAVQASAVAAALSAIILETTGVRFNDVPILSSERASKSGFINICPAVLRQTTGNPLSILYSLIIILGLTIMAVSTFISTILLSDFTTAKVASPGVTHEHAIASKHPADWRFNYKGPTYWGSKPSAQWRFAEQRIGKSQYGDTGDIYRAMLPFSEAVSRTSLESYDGPALVANVRTICRAPPLENSSISAHGMISPHFGDAKDSVSAVLNTTGPSQCMLYCRDRGELTGWPVSLCDYSGSFMPQPKLPIDPKTERKHSFQQMLVVNATTNIAADGFRNTNGGPPPKRLRNLTYEMGDVWTKAYDTNGDHVLSATFCFVNTYPAQIYKVSMSGRQTTTEPSLNVGKIDSVRLQLGNGEDFAKRGILELDIGRRLNVSTRLVDFVEGVPMEDGPTHDPYYRTLGLEHPSMSNTTWGMMSPAQEVEQGWSANLAHISLFQSIIQETEDPATAVQGLMTRLYQMVYYNWLEEYDLKYPVNTIHTEDRLIPTRWAGLIIVLVLIAVHLGLVFTTIILFVLKTKASALGNTWHTLAQTVQMTDGTTGADMMLDDEVQKWAKATGRDNDVCGIRKSDEDGKVEVQFLRKRS</sequence>
<reference evidence="2 3" key="1">
    <citation type="journal article" date="2018" name="Sci. Rep.">
        <title>Characterisation of pathogen-specific regions and novel effector candidates in Fusarium oxysporum f. sp. cepae.</title>
        <authorList>
            <person name="Armitage A.D."/>
            <person name="Taylor A."/>
            <person name="Sobczyk M.K."/>
            <person name="Baxter L."/>
            <person name="Greenfield B.P."/>
            <person name="Bates H.J."/>
            <person name="Wilson F."/>
            <person name="Jackson A.C."/>
            <person name="Ott S."/>
            <person name="Harrison R.J."/>
            <person name="Clarkson J.P."/>
        </authorList>
    </citation>
    <scope>NUCLEOTIDE SEQUENCE [LARGE SCALE GENOMIC DNA]</scope>
    <source>
        <strain evidence="2 3">Fp_A8</strain>
    </source>
</reference>
<keyword evidence="1" id="KW-1133">Transmembrane helix</keyword>
<feature type="transmembrane region" description="Helical" evidence="1">
    <location>
        <begin position="206"/>
        <end position="230"/>
    </location>
</feature>
<dbReference type="Proteomes" id="UP000283569">
    <property type="component" value="Unassembled WGS sequence"/>
</dbReference>
<feature type="transmembrane region" description="Helical" evidence="1">
    <location>
        <begin position="636"/>
        <end position="662"/>
    </location>
</feature>